<dbReference type="EMBL" id="JACEZS010000013">
    <property type="protein sequence ID" value="MBA5606793.1"/>
    <property type="molecule type" value="Genomic_DNA"/>
</dbReference>
<protein>
    <submittedName>
        <fullName evidence="1">Uncharacterized protein</fullName>
    </submittedName>
</protein>
<organism evidence="1 2">
    <name type="scientific">Rugamonas fusca</name>
    <dbReference type="NCBI Taxonomy" id="2758568"/>
    <lineage>
        <taxon>Bacteria</taxon>
        <taxon>Pseudomonadati</taxon>
        <taxon>Pseudomonadota</taxon>
        <taxon>Betaproteobacteria</taxon>
        <taxon>Burkholderiales</taxon>
        <taxon>Oxalobacteraceae</taxon>
        <taxon>Telluria group</taxon>
        <taxon>Rugamonas</taxon>
    </lineage>
</organism>
<proteinExistence type="predicted"/>
<accession>A0A7W2EJ18</accession>
<reference evidence="1 2" key="1">
    <citation type="submission" date="2020-07" db="EMBL/GenBank/DDBJ databases">
        <title>Novel species isolated from subtropical streams in China.</title>
        <authorList>
            <person name="Lu H."/>
        </authorList>
    </citation>
    <scope>NUCLEOTIDE SEQUENCE [LARGE SCALE GENOMIC DNA]</scope>
    <source>
        <strain evidence="1 2">FT3S</strain>
    </source>
</reference>
<dbReference type="Proteomes" id="UP000566711">
    <property type="component" value="Unassembled WGS sequence"/>
</dbReference>
<gene>
    <name evidence="1" type="ORF">H3H36_15660</name>
</gene>
<dbReference type="AlphaFoldDB" id="A0A7W2EJ18"/>
<evidence type="ECO:0000313" key="2">
    <source>
        <dbReference type="Proteomes" id="UP000566711"/>
    </source>
</evidence>
<sequence length="111" mass="12716">MNFKSQERIDNIIPIIRKSWIPIAVVAGLILYSVITSENTVEEESQQQVGIAEDQVYVYTNNLIAQLNTYPQCVMLAKAMREMASSQAPDQIRIRQVDKIFSKMPEMCIQH</sequence>
<evidence type="ECO:0000313" key="1">
    <source>
        <dbReference type="EMBL" id="MBA5606793.1"/>
    </source>
</evidence>
<name>A0A7W2EJ18_9BURK</name>
<comment type="caution">
    <text evidence="1">The sequence shown here is derived from an EMBL/GenBank/DDBJ whole genome shotgun (WGS) entry which is preliminary data.</text>
</comment>
<keyword evidence="2" id="KW-1185">Reference proteome</keyword>
<dbReference type="RefSeq" id="WP_182219028.1">
    <property type="nucleotide sequence ID" value="NZ_JACEZS010000013.1"/>
</dbReference>